<sequence length="67" mass="7887">MEVLGFRMRCKSLQDSPGMTDCSFMKAKNTRPQDLRKGRTLTHPSTRRHVLETNRVRLEKGTKKRNR</sequence>
<dbReference type="AlphaFoldDB" id="A0A3M7LX57"/>
<gene>
    <name evidence="1" type="ORF">GMOD_00002145</name>
</gene>
<proteinExistence type="predicted"/>
<name>A0A3M7LX57_9PLEO</name>
<protein>
    <submittedName>
        <fullName evidence="1">Uncharacterized protein</fullName>
    </submittedName>
</protein>
<accession>A0A3M7LX57</accession>
<evidence type="ECO:0000313" key="1">
    <source>
        <dbReference type="EMBL" id="RMZ66779.1"/>
    </source>
</evidence>
<evidence type="ECO:0000313" key="2">
    <source>
        <dbReference type="Proteomes" id="UP000265663"/>
    </source>
</evidence>
<organism evidence="1 2">
    <name type="scientific">Pyrenophora seminiperda CCB06</name>
    <dbReference type="NCBI Taxonomy" id="1302712"/>
    <lineage>
        <taxon>Eukaryota</taxon>
        <taxon>Fungi</taxon>
        <taxon>Dikarya</taxon>
        <taxon>Ascomycota</taxon>
        <taxon>Pezizomycotina</taxon>
        <taxon>Dothideomycetes</taxon>
        <taxon>Pleosporomycetidae</taxon>
        <taxon>Pleosporales</taxon>
        <taxon>Pleosporineae</taxon>
        <taxon>Pleosporaceae</taxon>
        <taxon>Pyrenophora</taxon>
    </lineage>
</organism>
<keyword evidence="2" id="KW-1185">Reference proteome</keyword>
<reference evidence="1 2" key="1">
    <citation type="journal article" date="2014" name="PLoS ONE">
        <title>De novo Genome Assembly of the Fungal Plant Pathogen Pyrenophora semeniperda.</title>
        <authorList>
            <person name="Soliai M.M."/>
            <person name="Meyer S.E."/>
            <person name="Udall J.A."/>
            <person name="Elzinga D.E."/>
            <person name="Hermansen R.A."/>
            <person name="Bodily P.M."/>
            <person name="Hart A.A."/>
            <person name="Coleman C.E."/>
        </authorList>
    </citation>
    <scope>NUCLEOTIDE SEQUENCE [LARGE SCALE GENOMIC DNA]</scope>
    <source>
        <strain evidence="1 2">CCB06</strain>
        <tissue evidence="1">Mycelium</tissue>
    </source>
</reference>
<dbReference type="Proteomes" id="UP000265663">
    <property type="component" value="Unassembled WGS sequence"/>
</dbReference>
<dbReference type="EMBL" id="KE747809">
    <property type="protein sequence ID" value="RMZ66779.1"/>
    <property type="molecule type" value="Genomic_DNA"/>
</dbReference>